<feature type="binding site" evidence="10">
    <location>
        <begin position="217"/>
        <end position="222"/>
    </location>
    <ligand>
        <name>GTP</name>
        <dbReference type="ChEBI" id="CHEBI:37565"/>
    </ligand>
</feature>
<dbReference type="PANTHER" id="PTHR42714">
    <property type="entry name" value="TRNA MODIFICATION GTPASE GTPBP3"/>
    <property type="match status" value="1"/>
</dbReference>
<feature type="binding site" evidence="10">
    <location>
        <position position="238"/>
    </location>
    <ligand>
        <name>K(+)</name>
        <dbReference type="ChEBI" id="CHEBI:29103"/>
    </ligand>
</feature>
<dbReference type="InterPro" id="IPR027266">
    <property type="entry name" value="TrmE/GcvT-like"/>
</dbReference>
<dbReference type="PRINTS" id="PR00449">
    <property type="entry name" value="RASTRNSFRMNG"/>
</dbReference>
<dbReference type="InterPro" id="IPR006073">
    <property type="entry name" value="GTP-bd"/>
</dbReference>
<dbReference type="EMBL" id="MWBQ01000001">
    <property type="protein sequence ID" value="OQA61925.1"/>
    <property type="molecule type" value="Genomic_DNA"/>
</dbReference>
<feature type="binding site" evidence="10">
    <location>
        <begin position="236"/>
        <end position="242"/>
    </location>
    <ligand>
        <name>GTP</name>
        <dbReference type="ChEBI" id="CHEBI:37565"/>
    </ligand>
</feature>
<feature type="binding site" evidence="10">
    <location>
        <position position="221"/>
    </location>
    <ligand>
        <name>Mg(2+)</name>
        <dbReference type="ChEBI" id="CHEBI:18420"/>
    </ligand>
</feature>
<comment type="caution">
    <text evidence="10">Lacks conserved residue(s) required for the propagation of feature annotation.</text>
</comment>
<evidence type="ECO:0000313" key="13">
    <source>
        <dbReference type="EMBL" id="OQA61925.1"/>
    </source>
</evidence>
<feature type="binding site" evidence="10">
    <location>
        <position position="242"/>
    </location>
    <ligand>
        <name>Mg(2+)</name>
        <dbReference type="ChEBI" id="CHEBI:18420"/>
    </ligand>
</feature>
<protein>
    <recommendedName>
        <fullName evidence="10">tRNA modification GTPase MnmE</fullName>
        <ecNumber evidence="10">3.6.-.-</ecNumber>
    </recommendedName>
</protein>
<evidence type="ECO:0000256" key="3">
    <source>
        <dbReference type="ARBA" id="ARBA00022694"/>
    </source>
</evidence>
<dbReference type="InterPro" id="IPR018948">
    <property type="entry name" value="GTP-bd_TrmE_N"/>
</dbReference>
<dbReference type="PROSITE" id="PS51709">
    <property type="entry name" value="G_TRME"/>
    <property type="match status" value="1"/>
</dbReference>
<feature type="domain" description="TrmE-type G" evidence="12">
    <location>
        <begin position="207"/>
        <end position="366"/>
    </location>
</feature>
<evidence type="ECO:0000256" key="11">
    <source>
        <dbReference type="RuleBase" id="RU003313"/>
    </source>
</evidence>
<keyword evidence="3 10" id="KW-0819">tRNA processing</keyword>
<comment type="subunit">
    <text evidence="10">Homodimer. Heterotetramer of two MnmE and two MnmG subunits.</text>
</comment>
<dbReference type="GO" id="GO:0046872">
    <property type="term" value="F:metal ion binding"/>
    <property type="evidence" value="ECO:0007669"/>
    <property type="project" value="UniProtKB-KW"/>
</dbReference>
<evidence type="ECO:0000256" key="6">
    <source>
        <dbReference type="ARBA" id="ARBA00022801"/>
    </source>
</evidence>
<reference evidence="13" key="1">
    <citation type="submission" date="2017-02" db="EMBL/GenBank/DDBJ databases">
        <title>Delving into the versatile metabolic prowess of the omnipresent phylum Bacteroidetes.</title>
        <authorList>
            <person name="Nobu M.K."/>
            <person name="Mei R."/>
            <person name="Narihiro T."/>
            <person name="Kuroda K."/>
            <person name="Liu W.-T."/>
        </authorList>
    </citation>
    <scope>NUCLEOTIDE SEQUENCE</scope>
    <source>
        <strain evidence="13">ADurb.Bin276</strain>
    </source>
</reference>
<feature type="binding site" evidence="10">
    <location>
        <position position="111"/>
    </location>
    <ligand>
        <name>(6S)-5-formyl-5,6,7,8-tetrahydrofolate</name>
        <dbReference type="ChEBI" id="CHEBI:57457"/>
    </ligand>
</feature>
<evidence type="ECO:0000259" key="12">
    <source>
        <dbReference type="PROSITE" id="PS51709"/>
    </source>
</evidence>
<evidence type="ECO:0000256" key="5">
    <source>
        <dbReference type="ARBA" id="ARBA00022741"/>
    </source>
</evidence>
<evidence type="ECO:0000256" key="7">
    <source>
        <dbReference type="ARBA" id="ARBA00022842"/>
    </source>
</evidence>
<dbReference type="GO" id="GO:0005829">
    <property type="term" value="C:cytosol"/>
    <property type="evidence" value="ECO:0007669"/>
    <property type="project" value="TreeGrafter"/>
</dbReference>
<dbReference type="SUPFAM" id="SSF52540">
    <property type="entry name" value="P-loop containing nucleoside triphosphate hydrolases"/>
    <property type="match status" value="1"/>
</dbReference>
<dbReference type="CDD" id="cd14858">
    <property type="entry name" value="TrmE_N"/>
    <property type="match status" value="1"/>
</dbReference>
<evidence type="ECO:0000256" key="8">
    <source>
        <dbReference type="ARBA" id="ARBA00022958"/>
    </source>
</evidence>
<feature type="binding site" evidence="10">
    <location>
        <position position="217"/>
    </location>
    <ligand>
        <name>K(+)</name>
        <dbReference type="ChEBI" id="CHEBI:29103"/>
    </ligand>
</feature>
<dbReference type="HAMAP" id="MF_00379">
    <property type="entry name" value="GTPase_MnmE"/>
    <property type="match status" value="1"/>
</dbReference>
<dbReference type="InterPro" id="IPR005225">
    <property type="entry name" value="Small_GTP-bd"/>
</dbReference>
<feature type="binding site" evidence="10">
    <location>
        <position position="241"/>
    </location>
    <ligand>
        <name>K(+)</name>
        <dbReference type="ChEBI" id="CHEBI:29103"/>
    </ligand>
</feature>
<evidence type="ECO:0000256" key="2">
    <source>
        <dbReference type="ARBA" id="ARBA00022490"/>
    </source>
</evidence>
<feature type="binding site" evidence="10">
    <location>
        <position position="445"/>
    </location>
    <ligand>
        <name>(6S)-5-formyl-5,6,7,8-tetrahydrofolate</name>
        <dbReference type="ChEBI" id="CHEBI:57457"/>
    </ligand>
</feature>
<dbReference type="InterPro" id="IPR004520">
    <property type="entry name" value="GTPase_MnmE"/>
</dbReference>
<feature type="binding site" evidence="10">
    <location>
        <position position="236"/>
    </location>
    <ligand>
        <name>K(+)</name>
        <dbReference type="ChEBI" id="CHEBI:29103"/>
    </ligand>
</feature>
<dbReference type="FunFam" id="3.40.50.300:FF:001376">
    <property type="entry name" value="tRNA modification GTPase MnmE"/>
    <property type="match status" value="1"/>
</dbReference>
<dbReference type="NCBIfam" id="TIGR00450">
    <property type="entry name" value="mnmE_trmE_thdF"/>
    <property type="match status" value="1"/>
</dbReference>
<dbReference type="GO" id="GO:0030488">
    <property type="term" value="P:tRNA methylation"/>
    <property type="evidence" value="ECO:0007669"/>
    <property type="project" value="TreeGrafter"/>
</dbReference>
<dbReference type="Pfam" id="PF12631">
    <property type="entry name" value="MnmE_helical"/>
    <property type="match status" value="1"/>
</dbReference>
<proteinExistence type="inferred from homology"/>
<organism evidence="13">
    <name type="scientific">Candidatus Atribacter allofermentans</name>
    <dbReference type="NCBI Taxonomy" id="1852833"/>
    <lineage>
        <taxon>Bacteria</taxon>
        <taxon>Pseudomonadati</taxon>
        <taxon>Atribacterota</taxon>
        <taxon>Atribacteria</taxon>
        <taxon>Atribacterales</taxon>
        <taxon>Atribacteraceae</taxon>
        <taxon>Atribacter</taxon>
    </lineage>
</organism>
<keyword evidence="6 10" id="KW-0378">Hydrolase</keyword>
<comment type="cofactor">
    <cofactor evidence="10">
        <name>K(+)</name>
        <dbReference type="ChEBI" id="CHEBI:29103"/>
    </cofactor>
    <text evidence="10">Binds 1 potassium ion per subunit.</text>
</comment>
<dbReference type="PANTHER" id="PTHR42714:SF2">
    <property type="entry name" value="TRNA MODIFICATION GTPASE GTPBP3, MITOCHONDRIAL"/>
    <property type="match status" value="1"/>
</dbReference>
<feature type="binding site" evidence="10">
    <location>
        <position position="72"/>
    </location>
    <ligand>
        <name>(6S)-5-formyl-5,6,7,8-tetrahydrofolate</name>
        <dbReference type="ChEBI" id="CHEBI:57457"/>
    </ligand>
</feature>
<evidence type="ECO:0000256" key="4">
    <source>
        <dbReference type="ARBA" id="ARBA00022723"/>
    </source>
</evidence>
<dbReference type="GO" id="GO:0003924">
    <property type="term" value="F:GTPase activity"/>
    <property type="evidence" value="ECO:0007669"/>
    <property type="project" value="UniProtKB-UniRule"/>
</dbReference>
<dbReference type="NCBIfam" id="TIGR00231">
    <property type="entry name" value="small_GTP"/>
    <property type="match status" value="1"/>
</dbReference>
<dbReference type="InterPro" id="IPR027417">
    <property type="entry name" value="P-loop_NTPase"/>
</dbReference>
<accession>A0A1V5T566</accession>
<dbReference type="Pfam" id="PF01926">
    <property type="entry name" value="MMR_HSR1"/>
    <property type="match status" value="1"/>
</dbReference>
<dbReference type="EC" id="3.6.-.-" evidence="10"/>
<dbReference type="GO" id="GO:0002098">
    <property type="term" value="P:tRNA wobble uridine modification"/>
    <property type="evidence" value="ECO:0007669"/>
    <property type="project" value="TreeGrafter"/>
</dbReference>
<comment type="subcellular location">
    <subcellularLocation>
        <location evidence="10">Cytoplasm</location>
    </subcellularLocation>
</comment>
<name>A0A1V5T566_9BACT</name>
<comment type="caution">
    <text evidence="13">The sequence shown here is derived from an EMBL/GenBank/DDBJ whole genome shotgun (WGS) entry which is preliminary data.</text>
</comment>
<dbReference type="InterPro" id="IPR031168">
    <property type="entry name" value="G_TrmE"/>
</dbReference>
<keyword evidence="5 10" id="KW-0547">Nucleotide-binding</keyword>
<dbReference type="CDD" id="cd04164">
    <property type="entry name" value="trmE"/>
    <property type="match status" value="1"/>
</dbReference>
<dbReference type="Gene3D" id="1.20.120.430">
    <property type="entry name" value="tRNA modification GTPase MnmE domain 2"/>
    <property type="match status" value="1"/>
</dbReference>
<dbReference type="AlphaFoldDB" id="A0A1V5T566"/>
<comment type="function">
    <text evidence="10">Exhibits a very high intrinsic GTPase hydrolysis rate. Involved in the addition of a carboxymethylaminomethyl (cmnm) group at the wobble position (U34) of certain tRNAs, forming tRNA-cmnm(5)s(2)U34.</text>
</comment>
<dbReference type="Gene3D" id="3.40.50.300">
    <property type="entry name" value="P-loop containing nucleotide triphosphate hydrolases"/>
    <property type="match status" value="1"/>
</dbReference>
<dbReference type="Pfam" id="PF10396">
    <property type="entry name" value="TrmE_N"/>
    <property type="match status" value="1"/>
</dbReference>
<dbReference type="InterPro" id="IPR025867">
    <property type="entry name" value="MnmE_helical"/>
</dbReference>
<evidence type="ECO:0000256" key="10">
    <source>
        <dbReference type="HAMAP-Rule" id="MF_00379"/>
    </source>
</evidence>
<keyword evidence="8 10" id="KW-0630">Potassium</keyword>
<feature type="binding site" evidence="10">
    <location>
        <begin position="261"/>
        <end position="264"/>
    </location>
    <ligand>
        <name>GTP</name>
        <dbReference type="ChEBI" id="CHEBI:37565"/>
    </ligand>
</feature>
<keyword evidence="7 10" id="KW-0460">Magnesium</keyword>
<comment type="similarity">
    <text evidence="1 10 11">Belongs to the TRAFAC class TrmE-Era-EngA-EngB-Septin-like GTPase superfamily. TrmE GTPase family.</text>
</comment>
<dbReference type="Gene3D" id="3.30.1360.120">
    <property type="entry name" value="Probable tRNA modification gtpase trme, domain 1"/>
    <property type="match status" value="1"/>
</dbReference>
<evidence type="ECO:0000256" key="9">
    <source>
        <dbReference type="ARBA" id="ARBA00023134"/>
    </source>
</evidence>
<evidence type="ECO:0000256" key="1">
    <source>
        <dbReference type="ARBA" id="ARBA00011043"/>
    </source>
</evidence>
<keyword evidence="9 10" id="KW-0342">GTP-binding</keyword>
<keyword evidence="4 10" id="KW-0479">Metal-binding</keyword>
<dbReference type="Proteomes" id="UP000485569">
    <property type="component" value="Unassembled WGS sequence"/>
</dbReference>
<sequence>MGAVGIVKLSGRDSIEIASKVCKLRSGKKIQKLPSFKLTLCDIIDDNNKALDEGLVVLMREPYSYTRENVVEIQVHSSTLIIQKIIQICIIKGARLAEPGEFTKRAFLNGRISLNQAESIAEIVKAQSEKALYSLYQNLRGMFGEKISEWQKSLILIQANIQVECDFSDRIGTSDIKNSIIEEINTIRQNIKQQYDKSKKFQNLQNGLLVVICGKPNVGKSSLLNAILGKERAIVTPIPGTTRDAIEELFLIEGFPFRFVDTAGIRESQNYIEKIGINKTKKYLEEAHLVIVIFDRSQELNNEDYMLVDLVRKKPNIIVLNKSDLASKIEIKDVKKLYPEEPIIEISALSGKGIDGLLDKIIEKVKIIKDNYDEDYLAINLRQQNELFKTAAFLEQAQKSLEEGFPIDLISIDIDGALRCLKRISGEDIDKDIVNSIFTNFCIGK</sequence>
<dbReference type="GO" id="GO:0005525">
    <property type="term" value="F:GTP binding"/>
    <property type="evidence" value="ECO:0007669"/>
    <property type="project" value="UniProtKB-UniRule"/>
</dbReference>
<dbReference type="InterPro" id="IPR027368">
    <property type="entry name" value="MnmE_dom2"/>
</dbReference>
<keyword evidence="2 10" id="KW-0963">Cytoplasm</keyword>
<gene>
    <name evidence="10 13" type="primary">mnmE</name>
    <name evidence="10" type="synonym">trmE</name>
    <name evidence="13" type="ORF">BWY41_00006</name>
</gene>
<feature type="binding site" evidence="10">
    <location>
        <position position="8"/>
    </location>
    <ligand>
        <name>(6S)-5-formyl-5,6,7,8-tetrahydrofolate</name>
        <dbReference type="ChEBI" id="CHEBI:57457"/>
    </ligand>
</feature>